<sequence length="1274" mass="143276">MGSTSGHEITHPITVILDGPASYHAWSQNMTVFLKGRRLWRYVTGDIPKPVPRSDTDSGSSDGDSVAAAVVQVDDFEARLEEWESIQCRILSWFINTSVPAISSLLPRLETGQVAWSFLATRYNCTYDFALEFHIEVKLYQMRQESGQSISDYYSQTASMWEQLAATDPPLRYAEDIDLFAKYKDHRRFTQFMMGLREDFEPTRAALLSRSPLPSLDAAVKELISKENRRPHHHLSSLDVVLATPRPPSSSDRSRRICTYCQKPGHDITECYRKKKDDKRKQHQSRGILPLPQAAAVSSAPVDDPVVTVSQLESMFHRYMSQPSPALSVTLDNKSWLLDSACCNHMTPYASHFSQKTPLAPSPIIYTADSSHMSVSHIGTISSPDLTIPDTYLVPKLSLNLLSVGQLCELGIDLHFSNHGVDVQDPLTGKLLGTGRKTGRLFELCNLQIPSHMVSSSVAATTTLSPDLWHSRLGHASLSRLQLLASQGHLGSVNFNKFDCMSCQFGKQTKLPFNNSDSFSSAPFDLVHSDVWGPAPFTTEGGSRYFVIFVDDYSRFTWIYLLKHRSDLVSIFQTFHKMIQTQFSRTIKVFRSDNAQEYHDKSFLSILDSNGTLPHYSCPYTSQQNGRAERKLRHILDVVRTLLISASIPERFWGEAALTAVYTINHIPSPTTHKKFPFKLLYDKLPDYSSLRVFGCVCFVSLPSHERNKLEPRSRLCCFLGYGISQKGFRCYDPISRRLRISRHVEFWEHQTFSSRQHFPFISSSMTPIFTDPSIDLYPDPVRDSTPPPSSSDVPSLVLSPTAGSPDSDPASSAPSESPTDIRRSTRVRAPPSHLSDYHCYFALATLHEPHTYREASTNPLWQQAMADELDALHKTHTWDMTTLPPSKSAVSCKWVYKIKTRADGSVERYKARLVARGFTQEYGIDYEETFAPVARLTSVRSLLAVAAVRHWPLFQMDVKNAFLNGDLLEEVYMQPPPGYPDSQNQVCRLRRALYGLKQAPRAWFAKFSSVVAQQGDDTAGICDLQKFLSQQFEMKDLGTLSYFLGLEAGLTDSKTVSTPLELNVKLNTTDGEPLSDATLYRQLVGSLIYLTVTRPDLAYAIHLVSQFMSAPRSTHYAAVLHWAGDPTDRRSTTGYCFLLGSSLISWRSKKQSVVARSSTEAEYRALADATSELLWLRWLLADMGAPQTTSTPIHCDNRSAIHIAHNDVFHERTKHIEIDCHFIRHHLQQSALHLLSVSSEDQLADVFTKSHPPGCLRDLVSKLKMASSSPPYV</sequence>
<keyword evidence="2" id="KW-0479">Metal-binding</keyword>
<gene>
    <name evidence="7" type="ORF">FSB_LOCUS9213</name>
</gene>
<dbReference type="InterPro" id="IPR001584">
    <property type="entry name" value="Integrase_cat-core"/>
</dbReference>
<dbReference type="CDD" id="cd09272">
    <property type="entry name" value="RNase_HI_RT_Ty1"/>
    <property type="match status" value="1"/>
</dbReference>
<keyword evidence="3" id="KW-0064">Aspartyl protease</keyword>
<dbReference type="Pfam" id="PF00665">
    <property type="entry name" value="rve"/>
    <property type="match status" value="1"/>
</dbReference>
<accession>A0A2N9F386</accession>
<dbReference type="GO" id="GO:0006508">
    <property type="term" value="P:proteolysis"/>
    <property type="evidence" value="ECO:0007669"/>
    <property type="project" value="UniProtKB-KW"/>
</dbReference>
<dbReference type="InterPro" id="IPR043502">
    <property type="entry name" value="DNA/RNA_pol_sf"/>
</dbReference>
<dbReference type="SUPFAM" id="SSF56672">
    <property type="entry name" value="DNA/RNA polymerases"/>
    <property type="match status" value="1"/>
</dbReference>
<dbReference type="Gene3D" id="3.30.420.10">
    <property type="entry name" value="Ribonuclease H-like superfamily/Ribonuclease H"/>
    <property type="match status" value="1"/>
</dbReference>
<dbReference type="InterPro" id="IPR054722">
    <property type="entry name" value="PolX-like_BBD"/>
</dbReference>
<dbReference type="SUPFAM" id="SSF53098">
    <property type="entry name" value="Ribonuclease H-like"/>
    <property type="match status" value="1"/>
</dbReference>
<dbReference type="GO" id="GO:0015074">
    <property type="term" value="P:DNA integration"/>
    <property type="evidence" value="ECO:0007669"/>
    <property type="project" value="InterPro"/>
</dbReference>
<dbReference type="AlphaFoldDB" id="A0A2N9F386"/>
<evidence type="ECO:0000256" key="5">
    <source>
        <dbReference type="SAM" id="MobiDB-lite"/>
    </source>
</evidence>
<reference evidence="7" key="1">
    <citation type="submission" date="2018-02" db="EMBL/GenBank/DDBJ databases">
        <authorList>
            <person name="Cohen D.B."/>
            <person name="Kent A.D."/>
        </authorList>
    </citation>
    <scope>NUCLEOTIDE SEQUENCE</scope>
</reference>
<keyword evidence="1" id="KW-0645">Protease</keyword>
<dbReference type="InterPro" id="IPR036397">
    <property type="entry name" value="RNaseH_sf"/>
</dbReference>
<proteinExistence type="predicted"/>
<name>A0A2N9F386_FAGSY</name>
<dbReference type="InterPro" id="IPR057670">
    <property type="entry name" value="SH3_retrovirus"/>
</dbReference>
<organism evidence="7">
    <name type="scientific">Fagus sylvatica</name>
    <name type="common">Beechnut</name>
    <dbReference type="NCBI Taxonomy" id="28930"/>
    <lineage>
        <taxon>Eukaryota</taxon>
        <taxon>Viridiplantae</taxon>
        <taxon>Streptophyta</taxon>
        <taxon>Embryophyta</taxon>
        <taxon>Tracheophyta</taxon>
        <taxon>Spermatophyta</taxon>
        <taxon>Magnoliopsida</taxon>
        <taxon>eudicotyledons</taxon>
        <taxon>Gunneridae</taxon>
        <taxon>Pentapetalae</taxon>
        <taxon>rosids</taxon>
        <taxon>fabids</taxon>
        <taxon>Fagales</taxon>
        <taxon>Fagaceae</taxon>
        <taxon>Fagus</taxon>
    </lineage>
</organism>
<evidence type="ECO:0000259" key="6">
    <source>
        <dbReference type="PROSITE" id="PS50994"/>
    </source>
</evidence>
<dbReference type="PANTHER" id="PTHR42648">
    <property type="entry name" value="TRANSPOSASE, PUTATIVE-RELATED"/>
    <property type="match status" value="1"/>
</dbReference>
<feature type="compositionally biased region" description="Low complexity" evidence="5">
    <location>
        <begin position="791"/>
        <end position="819"/>
    </location>
</feature>
<evidence type="ECO:0000256" key="2">
    <source>
        <dbReference type="ARBA" id="ARBA00022723"/>
    </source>
</evidence>
<dbReference type="InterPro" id="IPR039537">
    <property type="entry name" value="Retrotran_Ty1/copia-like"/>
</dbReference>
<dbReference type="InterPro" id="IPR013103">
    <property type="entry name" value="RVT_2"/>
</dbReference>
<dbReference type="Pfam" id="PF13976">
    <property type="entry name" value="gag_pre-integrs"/>
    <property type="match status" value="1"/>
</dbReference>
<dbReference type="Pfam" id="PF25597">
    <property type="entry name" value="SH3_retrovirus"/>
    <property type="match status" value="1"/>
</dbReference>
<protein>
    <recommendedName>
        <fullName evidence="6">Integrase catalytic domain-containing protein</fullName>
    </recommendedName>
</protein>
<evidence type="ECO:0000256" key="4">
    <source>
        <dbReference type="ARBA" id="ARBA00022801"/>
    </source>
</evidence>
<feature type="domain" description="Integrase catalytic" evidence="6">
    <location>
        <begin position="519"/>
        <end position="685"/>
    </location>
</feature>
<dbReference type="GO" id="GO:0004190">
    <property type="term" value="F:aspartic-type endopeptidase activity"/>
    <property type="evidence" value="ECO:0007669"/>
    <property type="project" value="UniProtKB-KW"/>
</dbReference>
<dbReference type="InterPro" id="IPR025724">
    <property type="entry name" value="GAG-pre-integrase_dom"/>
</dbReference>
<evidence type="ECO:0000313" key="7">
    <source>
        <dbReference type="EMBL" id="SPC81331.1"/>
    </source>
</evidence>
<keyword evidence="4" id="KW-0378">Hydrolase</keyword>
<dbReference type="PANTHER" id="PTHR42648:SF26">
    <property type="entry name" value="INTEGRASE CATALYTIC DOMAIN-CONTAINING PROTEIN"/>
    <property type="match status" value="1"/>
</dbReference>
<feature type="region of interest" description="Disordered" evidence="5">
    <location>
        <begin position="777"/>
        <end position="830"/>
    </location>
</feature>
<dbReference type="Pfam" id="PF22936">
    <property type="entry name" value="Pol_BBD"/>
    <property type="match status" value="1"/>
</dbReference>
<evidence type="ECO:0000256" key="3">
    <source>
        <dbReference type="ARBA" id="ARBA00022750"/>
    </source>
</evidence>
<dbReference type="PROSITE" id="PS50994">
    <property type="entry name" value="INTEGRASE"/>
    <property type="match status" value="1"/>
</dbReference>
<dbReference type="GO" id="GO:0003676">
    <property type="term" value="F:nucleic acid binding"/>
    <property type="evidence" value="ECO:0007669"/>
    <property type="project" value="InterPro"/>
</dbReference>
<dbReference type="GO" id="GO:0046872">
    <property type="term" value="F:metal ion binding"/>
    <property type="evidence" value="ECO:0007669"/>
    <property type="project" value="UniProtKB-KW"/>
</dbReference>
<evidence type="ECO:0000256" key="1">
    <source>
        <dbReference type="ARBA" id="ARBA00022670"/>
    </source>
</evidence>
<dbReference type="EMBL" id="OIVN01000508">
    <property type="protein sequence ID" value="SPC81331.1"/>
    <property type="molecule type" value="Genomic_DNA"/>
</dbReference>
<dbReference type="InterPro" id="IPR012337">
    <property type="entry name" value="RNaseH-like_sf"/>
</dbReference>
<dbReference type="Pfam" id="PF07727">
    <property type="entry name" value="RVT_2"/>
    <property type="match status" value="1"/>
</dbReference>